<organism evidence="9 10">
    <name type="scientific">Pedobacter alpinus</name>
    <dbReference type="NCBI Taxonomy" id="1590643"/>
    <lineage>
        <taxon>Bacteria</taxon>
        <taxon>Pseudomonadati</taxon>
        <taxon>Bacteroidota</taxon>
        <taxon>Sphingobacteriia</taxon>
        <taxon>Sphingobacteriales</taxon>
        <taxon>Sphingobacteriaceae</taxon>
        <taxon>Pedobacter</taxon>
    </lineage>
</organism>
<dbReference type="InterPro" id="IPR010720">
    <property type="entry name" value="Alpha-L-AF_C"/>
</dbReference>
<evidence type="ECO:0000256" key="3">
    <source>
        <dbReference type="ARBA" id="ARBA00012670"/>
    </source>
</evidence>
<feature type="signal peptide" evidence="7">
    <location>
        <begin position="1"/>
        <end position="19"/>
    </location>
</feature>
<evidence type="ECO:0000256" key="5">
    <source>
        <dbReference type="ARBA" id="ARBA00022801"/>
    </source>
</evidence>
<dbReference type="EC" id="3.2.1.55" evidence="3"/>
<feature type="chain" id="PRO_5046087618" description="non-reducing end alpha-L-arabinofuranosidase" evidence="7">
    <location>
        <begin position="20"/>
        <end position="650"/>
    </location>
</feature>
<evidence type="ECO:0000256" key="6">
    <source>
        <dbReference type="ARBA" id="ARBA00023180"/>
    </source>
</evidence>
<keyword evidence="6" id="KW-0325">Glycoprotein</keyword>
<dbReference type="InterPro" id="IPR017853">
    <property type="entry name" value="GH"/>
</dbReference>
<dbReference type="PANTHER" id="PTHR31776">
    <property type="entry name" value="ALPHA-L-ARABINOFURANOSIDASE 1"/>
    <property type="match status" value="1"/>
</dbReference>
<dbReference type="EMBL" id="JBHULV010000051">
    <property type="protein sequence ID" value="MFD2733006.1"/>
    <property type="molecule type" value="Genomic_DNA"/>
</dbReference>
<gene>
    <name evidence="9" type="ORF">ACFSSE_14950</name>
</gene>
<keyword evidence="10" id="KW-1185">Reference proteome</keyword>
<evidence type="ECO:0000256" key="2">
    <source>
        <dbReference type="ARBA" id="ARBA00007186"/>
    </source>
</evidence>
<evidence type="ECO:0000259" key="8">
    <source>
        <dbReference type="SMART" id="SM00813"/>
    </source>
</evidence>
<keyword evidence="5" id="KW-0378">Hydrolase</keyword>
<protein>
    <recommendedName>
        <fullName evidence="3">non-reducing end alpha-L-arabinofuranosidase</fullName>
        <ecNumber evidence="3">3.2.1.55</ecNumber>
    </recommendedName>
</protein>
<dbReference type="SMART" id="SM00813">
    <property type="entry name" value="Alpha-L-AF_C"/>
    <property type="match status" value="1"/>
</dbReference>
<dbReference type="PANTHER" id="PTHR31776:SF0">
    <property type="entry name" value="ALPHA-L-ARABINOFURANOSIDASE 1"/>
    <property type="match status" value="1"/>
</dbReference>
<dbReference type="InterPro" id="IPR055235">
    <property type="entry name" value="ASD1_cat"/>
</dbReference>
<dbReference type="InterPro" id="IPR013780">
    <property type="entry name" value="Glyco_hydro_b"/>
</dbReference>
<proteinExistence type="inferred from homology"/>
<comment type="caution">
    <text evidence="9">The sequence shown here is derived from an EMBL/GenBank/DDBJ whole genome shotgun (WGS) entry which is preliminary data.</text>
</comment>
<comment type="similarity">
    <text evidence="2">Belongs to the glycosyl hydrolase 51 family.</text>
</comment>
<dbReference type="SUPFAM" id="SSF49785">
    <property type="entry name" value="Galactose-binding domain-like"/>
    <property type="match status" value="1"/>
</dbReference>
<comment type="catalytic activity">
    <reaction evidence="1">
        <text>Hydrolysis of terminal non-reducing alpha-L-arabinofuranoside residues in alpha-L-arabinosides.</text>
        <dbReference type="EC" id="3.2.1.55"/>
    </reaction>
</comment>
<dbReference type="Gene3D" id="2.60.120.260">
    <property type="entry name" value="Galactose-binding domain-like"/>
    <property type="match status" value="1"/>
</dbReference>
<dbReference type="RefSeq" id="WP_379041672.1">
    <property type="nucleotide sequence ID" value="NZ_JBHSKW010000016.1"/>
</dbReference>
<evidence type="ECO:0000313" key="9">
    <source>
        <dbReference type="EMBL" id="MFD2733006.1"/>
    </source>
</evidence>
<dbReference type="SUPFAM" id="SSF51011">
    <property type="entry name" value="Glycosyl hydrolase domain"/>
    <property type="match status" value="1"/>
</dbReference>
<evidence type="ECO:0000256" key="7">
    <source>
        <dbReference type="SAM" id="SignalP"/>
    </source>
</evidence>
<feature type="domain" description="Alpha-L-arabinofuranosidase C-terminal" evidence="8">
    <location>
        <begin position="454"/>
        <end position="642"/>
    </location>
</feature>
<dbReference type="Pfam" id="PF22848">
    <property type="entry name" value="ASD1_dom"/>
    <property type="match status" value="1"/>
</dbReference>
<dbReference type="Pfam" id="PF06964">
    <property type="entry name" value="Alpha-L-AF_C"/>
    <property type="match status" value="1"/>
</dbReference>
<dbReference type="Gene3D" id="2.60.40.1180">
    <property type="entry name" value="Golgi alpha-mannosidase II"/>
    <property type="match status" value="1"/>
</dbReference>
<evidence type="ECO:0000313" key="10">
    <source>
        <dbReference type="Proteomes" id="UP001597546"/>
    </source>
</evidence>
<keyword evidence="4 7" id="KW-0732">Signal</keyword>
<dbReference type="SUPFAM" id="SSF51445">
    <property type="entry name" value="(Trans)glycosidases"/>
    <property type="match status" value="1"/>
</dbReference>
<sequence>MKRIIFLTLLILIDFQISAQQKIEINLKTNTNITPPSYGLFFEDINFSADGGLYAELVKNRSFEFDKPLMGWKELNKNTQNQVLIINRSLEKINNNRYAHIVFNNDKKTFQLMNEGFRGMGFQQNESYIFYITAKTKTPDISLKIDLLSADDQSLGSATLTKIGKDWKEYKVTVKSNANAEKGKLAISFVGNGSIDVDMVSLFPQNTWKNREKGLRRDLVEVLNELQPGFLRFPGGCIVEGRDLLNRYQWKNTIGDINDRRLEINRWNTEFSHRSAPDYFQSFGLGFYEYFLLSEDIGAAPLPILNCGMACQFNTGEVVAMNELEPYIQDALDLIEFANGDSNTKWGKLRTEMGHPASFNLTLLGVGNEQWDVQYIERYAAFEKVLKAKHPEVKLIAASGPSPDGERFEYAWQQLKNTKVDLLDEHYYQNPEWFFKNANRYDNYDRKGPKVFAGEYASHIKDVNPAEGKNSWLSALSEAAFITGLERNGDIVTMASYAPLMAHVNAWQWRPDLIWFDNLKAVKTANYFVQKMYALNRGDKVVDILINQKPLIGQDSLYASSTINQTAKKLFIKIVNTKSTAQQVLFKINGAKKLNLLTEQILTANNLNDFNGIDEPDKIKPLNNSIYKSVKSEFKKTLKPYSFTIYTIDF</sequence>
<dbReference type="Proteomes" id="UP001597546">
    <property type="component" value="Unassembled WGS sequence"/>
</dbReference>
<dbReference type="InterPro" id="IPR008979">
    <property type="entry name" value="Galactose-bd-like_sf"/>
</dbReference>
<evidence type="ECO:0000256" key="4">
    <source>
        <dbReference type="ARBA" id="ARBA00022729"/>
    </source>
</evidence>
<name>A0ABW5TV66_9SPHI</name>
<dbReference type="InterPro" id="IPR051563">
    <property type="entry name" value="Glycosyl_Hydrolase_51"/>
</dbReference>
<reference evidence="10" key="1">
    <citation type="journal article" date="2019" name="Int. J. Syst. Evol. Microbiol.">
        <title>The Global Catalogue of Microorganisms (GCM) 10K type strain sequencing project: providing services to taxonomists for standard genome sequencing and annotation.</title>
        <authorList>
            <consortium name="The Broad Institute Genomics Platform"/>
            <consortium name="The Broad Institute Genome Sequencing Center for Infectious Disease"/>
            <person name="Wu L."/>
            <person name="Ma J."/>
        </authorList>
    </citation>
    <scope>NUCLEOTIDE SEQUENCE [LARGE SCALE GENOMIC DNA]</scope>
    <source>
        <strain evidence="10">KCTC 42456</strain>
    </source>
</reference>
<dbReference type="Gene3D" id="3.20.20.80">
    <property type="entry name" value="Glycosidases"/>
    <property type="match status" value="1"/>
</dbReference>
<evidence type="ECO:0000256" key="1">
    <source>
        <dbReference type="ARBA" id="ARBA00001462"/>
    </source>
</evidence>
<accession>A0ABW5TV66</accession>